<comment type="caution">
    <text evidence="8">The sequence shown here is derived from an EMBL/GenBank/DDBJ whole genome shotgun (WGS) entry which is preliminary data.</text>
</comment>
<dbReference type="EMBL" id="BBJS01000070">
    <property type="protein sequence ID" value="GAN15871.1"/>
    <property type="molecule type" value="Genomic_DNA"/>
</dbReference>
<dbReference type="Pfam" id="PF01313">
    <property type="entry name" value="Bac_export_3"/>
    <property type="match status" value="1"/>
</dbReference>
<dbReference type="PANTHER" id="PTHR34040">
    <property type="entry name" value="FLAGELLAR BIOSYNTHETIC PROTEIN FLIQ"/>
    <property type="match status" value="1"/>
</dbReference>
<keyword evidence="4 7" id="KW-0812">Transmembrane</keyword>
<evidence type="ECO:0000256" key="3">
    <source>
        <dbReference type="ARBA" id="ARBA00022475"/>
    </source>
</evidence>
<keyword evidence="9" id="KW-1185">Reference proteome</keyword>
<dbReference type="GO" id="GO:0005886">
    <property type="term" value="C:plasma membrane"/>
    <property type="evidence" value="ECO:0007669"/>
    <property type="project" value="UniProtKB-SubCell"/>
</dbReference>
<dbReference type="AlphaFoldDB" id="A0A0C9MZ48"/>
<sequence>MDQSILLDETGRMLAVAGLICVVLLVPMMIVGLIISIIQAATSISEQTLSFVPKLIALGVCLVIFGSAATELLTKFTAELFAVIASMGR</sequence>
<comment type="similarity">
    <text evidence="2">Belongs to the FliQ/MopD/SpaQ family.</text>
</comment>
<proteinExistence type="inferred from homology"/>
<reference evidence="8 9" key="1">
    <citation type="submission" date="2014-08" db="EMBL/GenBank/DDBJ databases">
        <title>Whole genome shotgun sequence of Sphingomonas paucimobilis NBRC 13935.</title>
        <authorList>
            <person name="Hosoyama A."/>
            <person name="Hashimoto M."/>
            <person name="Hosoyama Y."/>
            <person name="Noguchi M."/>
            <person name="Uohara A."/>
            <person name="Ohji S."/>
            <person name="Katano-Makiyama Y."/>
            <person name="Ichikawa N."/>
            <person name="Kimura A."/>
            <person name="Yamazoe A."/>
            <person name="Fujita N."/>
        </authorList>
    </citation>
    <scope>NUCLEOTIDE SEQUENCE [LARGE SCALE GENOMIC DNA]</scope>
    <source>
        <strain evidence="8 9">NBRC 13935</strain>
    </source>
</reference>
<comment type="subcellular location">
    <subcellularLocation>
        <location evidence="1">Cell membrane</location>
        <topology evidence="1">Multi-pass membrane protein</topology>
    </subcellularLocation>
</comment>
<evidence type="ECO:0000256" key="4">
    <source>
        <dbReference type="ARBA" id="ARBA00022692"/>
    </source>
</evidence>
<name>A0A0C9MZ48_SPHPI</name>
<evidence type="ECO:0000313" key="8">
    <source>
        <dbReference type="EMBL" id="GAN15871.1"/>
    </source>
</evidence>
<dbReference type="PRINTS" id="PR00952">
    <property type="entry name" value="TYPE3IMQPROT"/>
</dbReference>
<dbReference type="RefSeq" id="WP_017980790.1">
    <property type="nucleotide sequence ID" value="NZ_BBJS01000070.1"/>
</dbReference>
<evidence type="ECO:0000256" key="1">
    <source>
        <dbReference type="ARBA" id="ARBA00004651"/>
    </source>
</evidence>
<evidence type="ECO:0000256" key="5">
    <source>
        <dbReference type="ARBA" id="ARBA00022989"/>
    </source>
</evidence>
<keyword evidence="6 7" id="KW-0472">Membrane</keyword>
<evidence type="ECO:0000256" key="2">
    <source>
        <dbReference type="ARBA" id="ARBA00006156"/>
    </source>
</evidence>
<evidence type="ECO:0000256" key="6">
    <source>
        <dbReference type="ARBA" id="ARBA00023136"/>
    </source>
</evidence>
<evidence type="ECO:0000256" key="7">
    <source>
        <dbReference type="SAM" id="Phobius"/>
    </source>
</evidence>
<organism evidence="8 9">
    <name type="scientific">Sphingomonas paucimobilis NBRC 13935</name>
    <dbReference type="NCBI Taxonomy" id="1219050"/>
    <lineage>
        <taxon>Bacteria</taxon>
        <taxon>Pseudomonadati</taxon>
        <taxon>Pseudomonadota</taxon>
        <taxon>Alphaproteobacteria</taxon>
        <taxon>Sphingomonadales</taxon>
        <taxon>Sphingomonadaceae</taxon>
        <taxon>Sphingomonas</taxon>
    </lineage>
</organism>
<gene>
    <name evidence="8" type="ORF">SP6_70_00110</name>
</gene>
<dbReference type="PIRSF" id="PIRSF004669">
    <property type="entry name" value="FliQ"/>
    <property type="match status" value="1"/>
</dbReference>
<dbReference type="GeneID" id="78486949"/>
<keyword evidence="5 7" id="KW-1133">Transmembrane helix</keyword>
<protein>
    <submittedName>
        <fullName evidence="8">DNA, contig: SP670</fullName>
    </submittedName>
</protein>
<dbReference type="PANTHER" id="PTHR34040:SF2">
    <property type="entry name" value="FLAGELLAR BIOSYNTHETIC PROTEIN FLIQ"/>
    <property type="match status" value="1"/>
</dbReference>
<dbReference type="InterPro" id="IPR002191">
    <property type="entry name" value="Bac_export_3"/>
</dbReference>
<keyword evidence="3" id="KW-1003">Cell membrane</keyword>
<dbReference type="Proteomes" id="UP000032025">
    <property type="component" value="Unassembled WGS sequence"/>
</dbReference>
<evidence type="ECO:0000313" key="9">
    <source>
        <dbReference type="Proteomes" id="UP000032025"/>
    </source>
</evidence>
<feature type="transmembrane region" description="Helical" evidence="7">
    <location>
        <begin position="12"/>
        <end position="35"/>
    </location>
</feature>
<dbReference type="GO" id="GO:0009306">
    <property type="term" value="P:protein secretion"/>
    <property type="evidence" value="ECO:0007669"/>
    <property type="project" value="InterPro"/>
</dbReference>
<accession>A0A0C9MZ48</accession>
<feature type="transmembrane region" description="Helical" evidence="7">
    <location>
        <begin position="55"/>
        <end position="74"/>
    </location>
</feature>